<dbReference type="PANTHER" id="PTHR16130:SF2">
    <property type="entry name" value="LYSOSOMAL COBALAMIN TRANSPORT ESCORT PROTEIN LMBD1"/>
    <property type="match status" value="1"/>
</dbReference>
<feature type="transmembrane region" description="Helical" evidence="14">
    <location>
        <begin position="1110"/>
        <end position="1134"/>
    </location>
</feature>
<reference evidence="17" key="1">
    <citation type="submission" date="2019-06" db="EMBL/GenBank/DDBJ databases">
        <title>Draft genome sequence of the griseofulvin-producing fungus Xylaria cubensis strain G536.</title>
        <authorList>
            <person name="Mead M.E."/>
            <person name="Raja H.A."/>
            <person name="Steenwyk J.L."/>
            <person name="Knowles S.L."/>
            <person name="Oberlies N.H."/>
            <person name="Rokas A."/>
        </authorList>
    </citation>
    <scope>NUCLEOTIDE SEQUENCE [LARGE SCALE GENOMIC DNA]</scope>
    <source>
        <strain evidence="17">G536</strain>
    </source>
</reference>
<dbReference type="Pfam" id="PF04082">
    <property type="entry name" value="Fungal_trans"/>
    <property type="match status" value="1"/>
</dbReference>
<evidence type="ECO:0000313" key="16">
    <source>
        <dbReference type="EMBL" id="TRX94170.1"/>
    </source>
</evidence>
<feature type="region of interest" description="Disordered" evidence="13">
    <location>
        <begin position="1267"/>
        <end position="1290"/>
    </location>
</feature>
<accession>A0A553I1T8</accession>
<keyword evidence="4" id="KW-0813">Transport</keyword>
<dbReference type="GO" id="GO:0000981">
    <property type="term" value="F:DNA-binding transcription factor activity, RNA polymerase II-specific"/>
    <property type="evidence" value="ECO:0007669"/>
    <property type="project" value="InterPro"/>
</dbReference>
<dbReference type="PANTHER" id="PTHR16130">
    <property type="entry name" value="LYSOSOMAL COBALAMIN TRANSPORTER-RELATED"/>
    <property type="match status" value="1"/>
</dbReference>
<keyword evidence="5" id="KW-0846">Cobalamin</keyword>
<feature type="transmembrane region" description="Helical" evidence="14">
    <location>
        <begin position="1068"/>
        <end position="1089"/>
    </location>
</feature>
<feature type="transmembrane region" description="Helical" evidence="14">
    <location>
        <begin position="885"/>
        <end position="909"/>
    </location>
</feature>
<name>A0A553I1T8_9PEZI</name>
<keyword evidence="17" id="KW-1185">Reference proteome</keyword>
<comment type="subcellular location">
    <subcellularLocation>
        <location evidence="1">Lysosome membrane</location>
        <topology evidence="1">Multi-pass membrane protein</topology>
    </subcellularLocation>
</comment>
<feature type="domain" description="Xylanolytic transcriptional activator regulatory" evidence="15">
    <location>
        <begin position="340"/>
        <end position="414"/>
    </location>
</feature>
<evidence type="ECO:0000256" key="10">
    <source>
        <dbReference type="ARBA" id="ARBA00023242"/>
    </source>
</evidence>
<dbReference type="SMART" id="SM00906">
    <property type="entry name" value="Fungal_trans"/>
    <property type="match status" value="1"/>
</dbReference>
<dbReference type="CDD" id="cd12148">
    <property type="entry name" value="fungal_TF_MHR"/>
    <property type="match status" value="1"/>
</dbReference>
<comment type="function">
    <text evidence="12">Probable lysosomal cobalamin transporter. Required to export cobalamin from lysosomes allowing its conversion to cofactors.</text>
</comment>
<dbReference type="GO" id="GO:0072665">
    <property type="term" value="P:protein localization to vacuole"/>
    <property type="evidence" value="ECO:0007669"/>
    <property type="project" value="TreeGrafter"/>
</dbReference>
<dbReference type="InterPro" id="IPR050854">
    <property type="entry name" value="LMBD1_LysCbl_Transport"/>
</dbReference>
<dbReference type="GO" id="GO:0003677">
    <property type="term" value="F:DNA binding"/>
    <property type="evidence" value="ECO:0007669"/>
    <property type="project" value="InterPro"/>
</dbReference>
<dbReference type="EMBL" id="VFLP01000024">
    <property type="protein sequence ID" value="TRX94170.1"/>
    <property type="molecule type" value="Genomic_DNA"/>
</dbReference>
<comment type="similarity">
    <text evidence="2">Belongs to the LIMR family. LMBRD1 subfamily.</text>
</comment>
<keyword evidence="11" id="KW-0170">Cobalt</keyword>
<organism evidence="16 17">
    <name type="scientific">Xylaria flabelliformis</name>
    <dbReference type="NCBI Taxonomy" id="2512241"/>
    <lineage>
        <taxon>Eukaryota</taxon>
        <taxon>Fungi</taxon>
        <taxon>Dikarya</taxon>
        <taxon>Ascomycota</taxon>
        <taxon>Pezizomycotina</taxon>
        <taxon>Sordariomycetes</taxon>
        <taxon>Xylariomycetidae</taxon>
        <taxon>Xylariales</taxon>
        <taxon>Xylariaceae</taxon>
        <taxon>Xylaria</taxon>
    </lineage>
</organism>
<evidence type="ECO:0000259" key="15">
    <source>
        <dbReference type="SMART" id="SM00906"/>
    </source>
</evidence>
<evidence type="ECO:0000256" key="8">
    <source>
        <dbReference type="ARBA" id="ARBA00023136"/>
    </source>
</evidence>
<dbReference type="Gene3D" id="4.10.240.10">
    <property type="entry name" value="Zn(2)-C6 fungal-type DNA-binding domain"/>
    <property type="match status" value="1"/>
</dbReference>
<protein>
    <recommendedName>
        <fullName evidence="3">Probable lysosomal cobalamin transporter</fullName>
    </recommendedName>
</protein>
<evidence type="ECO:0000256" key="5">
    <source>
        <dbReference type="ARBA" id="ARBA00022628"/>
    </source>
</evidence>
<evidence type="ECO:0000313" key="17">
    <source>
        <dbReference type="Proteomes" id="UP000319160"/>
    </source>
</evidence>
<keyword evidence="10" id="KW-0539">Nucleus</keyword>
<dbReference type="Proteomes" id="UP000319160">
    <property type="component" value="Unassembled WGS sequence"/>
</dbReference>
<dbReference type="InterPro" id="IPR007219">
    <property type="entry name" value="XnlR_reg_dom"/>
</dbReference>
<dbReference type="GO" id="GO:0031419">
    <property type="term" value="F:cobalamin binding"/>
    <property type="evidence" value="ECO:0007669"/>
    <property type="project" value="UniProtKB-KW"/>
</dbReference>
<dbReference type="InterPro" id="IPR006876">
    <property type="entry name" value="LMBR1-like_membr_prot"/>
</dbReference>
<gene>
    <name evidence="16" type="ORF">FHL15_004938</name>
</gene>
<evidence type="ECO:0000256" key="3">
    <source>
        <dbReference type="ARBA" id="ARBA00017088"/>
    </source>
</evidence>
<evidence type="ECO:0000256" key="14">
    <source>
        <dbReference type="SAM" id="Phobius"/>
    </source>
</evidence>
<evidence type="ECO:0000256" key="12">
    <source>
        <dbReference type="ARBA" id="ARBA00025515"/>
    </source>
</evidence>
<keyword evidence="9" id="KW-0458">Lysosome</keyword>
<feature type="transmembrane region" description="Helical" evidence="14">
    <location>
        <begin position="1207"/>
        <end position="1226"/>
    </location>
</feature>
<dbReference type="GO" id="GO:0006351">
    <property type="term" value="P:DNA-templated transcription"/>
    <property type="evidence" value="ECO:0007669"/>
    <property type="project" value="InterPro"/>
</dbReference>
<evidence type="ECO:0000256" key="2">
    <source>
        <dbReference type="ARBA" id="ARBA00009901"/>
    </source>
</evidence>
<feature type="transmembrane region" description="Helical" evidence="14">
    <location>
        <begin position="1006"/>
        <end position="1025"/>
    </location>
</feature>
<dbReference type="GO" id="GO:0005774">
    <property type="term" value="C:vacuolar membrane"/>
    <property type="evidence" value="ECO:0007669"/>
    <property type="project" value="TreeGrafter"/>
</dbReference>
<feature type="compositionally biased region" description="Basic and acidic residues" evidence="13">
    <location>
        <begin position="1"/>
        <end position="13"/>
    </location>
</feature>
<evidence type="ECO:0000256" key="1">
    <source>
        <dbReference type="ARBA" id="ARBA00004155"/>
    </source>
</evidence>
<evidence type="ECO:0000256" key="7">
    <source>
        <dbReference type="ARBA" id="ARBA00022989"/>
    </source>
</evidence>
<evidence type="ECO:0000256" key="13">
    <source>
        <dbReference type="SAM" id="MobiDB-lite"/>
    </source>
</evidence>
<keyword evidence="7 14" id="KW-1133">Transmembrane helix</keyword>
<proteinExistence type="inferred from homology"/>
<sequence>MTESQKDSNDRGSRRGQRRACNGELPRCHSCAKVGVDCEDGESLKARALPRAYVSSLCSRIEWLESLVRVRCPDVDLECDGPRVVGPPPNRGSTGLENEDSLNIATPDRSLSELPATQPDVVVLASAEDTICTEQPEAATTEYPATSVETSALPSNVGLSHEIGLVSLGANRDPRYIGPSSGYVFCKLMLAASSRAGKLTKTVDNSTPSVAPYLRELLVETQGPISITKDQAVNLCQSYFDIIHVQYPFLHHPTFLRLLQQFFDDDAQDDMAGFQIYMVLAISATIISRLHKIPLSGERYYMTAMQYFEKIQMESSIQGLQCILLLLIFAMHSPTVKLDVWCLNYQCIASVLDLGLQRAVTTRSGISRLDQEMRTRIFWVVYTFDRTIATMMGRPIGLRDEACDFRIPADLSDTDLESGTTSISSLGTPTHLSYAIHLFKLAKINSEIKYVANSVNADGPSYAYPAIIDINAWQKEVLLRLDQWAASVPAARDANDYSRTILLLRYHSVRMLLLRPSPNIPRPDQQALRQCYSSAEESIRLFNELYKKNLLVQNWITFHSTVLSTITMFYCILSVPGIATTLEVEDFMSNVRAGLSVLGAVGEHYSGAKRSRDILDELAGPISRWLLKKRRVEGPDLLGQSTADYIPTTESDFASSTMQPDMTGKIIWPPPWSPFDGRQDITKFHFGLKMAAAGYIQTSLIWVAYAVAVGLALIAAAITTFTWQTHRDRSAIVTTVAIISITALLATVFLLPVDIALVSSTTSTALGTKKDWATPHRIHNILVTLKIVYYSLYSFDALLCLLIIPFSYFWYEEYDEVEEQEGNQTFGSRLWSAFKYTIAFIFLTVIIFLIGFFVPAAGSHEGKHLDLDFFKRLLEENHGEKALNFALGLLITLGTLLYILYTGAGLALLPISFIKSAPSISAPQLHESTTSQLEQNRERQRQLELRNAGRAEGMPAKDRRELEALAREERTLVRRERLAAEAQGQGKTFIVRAWTKICAVFRPIKLIGGILLVLLSLLIWVSMLITGIDKAANSVCKEHCGYILAHINVFQPINWIFVKAARAFPVDYVMMALLILLFFSSSIAGIASIGIRFLWLRIFQIRKGRTAPQALLMATVMLALITLAINYAVAMLVAPQYASYGTQTFCDLPPHHPDELPDCSQNPEAVKPCSEWVNAHSSATRVCTPTMMSTFLNRITLTWPVFGAIDFWAQFAFLGVFLIVFVTALFRTPRLNLGEIDEEAEADEEEGLLASTGRRFGATWQDITGRAKSDTYGSNAAGPGTGSSSNGHQG</sequence>
<feature type="region of interest" description="Disordered" evidence="13">
    <location>
        <begin position="1"/>
        <end position="21"/>
    </location>
</feature>
<keyword evidence="8 14" id="KW-0472">Membrane</keyword>
<evidence type="ECO:0000256" key="6">
    <source>
        <dbReference type="ARBA" id="ARBA00022692"/>
    </source>
</evidence>
<feature type="transmembrane region" description="Helical" evidence="14">
    <location>
        <begin position="700"/>
        <end position="723"/>
    </location>
</feature>
<dbReference type="OrthoDB" id="25921at2759"/>
<feature type="transmembrane region" description="Helical" evidence="14">
    <location>
        <begin position="787"/>
        <end position="811"/>
    </location>
</feature>
<dbReference type="Pfam" id="PF04791">
    <property type="entry name" value="LMBR1"/>
    <property type="match status" value="1"/>
</dbReference>
<dbReference type="STRING" id="2512241.A0A553I1T8"/>
<evidence type="ECO:0000256" key="11">
    <source>
        <dbReference type="ARBA" id="ARBA00023285"/>
    </source>
</evidence>
<keyword evidence="6 14" id="KW-0812">Transmembrane</keyword>
<feature type="transmembrane region" description="Helical" evidence="14">
    <location>
        <begin position="730"/>
        <end position="751"/>
    </location>
</feature>
<comment type="caution">
    <text evidence="16">The sequence shown here is derived from an EMBL/GenBank/DDBJ whole genome shotgun (WGS) entry which is preliminary data.</text>
</comment>
<dbReference type="GO" id="GO:0008270">
    <property type="term" value="F:zinc ion binding"/>
    <property type="evidence" value="ECO:0007669"/>
    <property type="project" value="InterPro"/>
</dbReference>
<evidence type="ECO:0000256" key="4">
    <source>
        <dbReference type="ARBA" id="ARBA00022448"/>
    </source>
</evidence>
<dbReference type="InterPro" id="IPR036864">
    <property type="entry name" value="Zn2-C6_fun-type_DNA-bd_sf"/>
</dbReference>
<evidence type="ECO:0000256" key="9">
    <source>
        <dbReference type="ARBA" id="ARBA00023228"/>
    </source>
</evidence>
<feature type="transmembrane region" description="Helical" evidence="14">
    <location>
        <begin position="832"/>
        <end position="854"/>
    </location>
</feature>